<dbReference type="Gene3D" id="3.40.50.300">
    <property type="entry name" value="P-loop containing nucleotide triphosphate hydrolases"/>
    <property type="match status" value="2"/>
</dbReference>
<dbReference type="InterPro" id="IPR041677">
    <property type="entry name" value="DNA2/NAM7_AAA_11"/>
</dbReference>
<dbReference type="EC" id="3.6.4.13" evidence="3"/>
<dbReference type="Pfam" id="PF13086">
    <property type="entry name" value="AAA_11"/>
    <property type="match status" value="2"/>
</dbReference>
<keyword evidence="7" id="KW-0347">Helicase</keyword>
<evidence type="ECO:0000259" key="12">
    <source>
        <dbReference type="Pfam" id="PF13087"/>
    </source>
</evidence>
<comment type="similarity">
    <text evidence="2">Belongs to the DNA2/NAM7 helicase family. SDE3 subfamily.</text>
</comment>
<dbReference type="InterPro" id="IPR047187">
    <property type="entry name" value="SF1_C_Upf1"/>
</dbReference>
<keyword evidence="16" id="KW-1185">Reference proteome</keyword>
<dbReference type="Pfam" id="PF21634">
    <property type="entry name" value="MOV-10_beta-barrel"/>
    <property type="match status" value="1"/>
</dbReference>
<dbReference type="CDD" id="cd18808">
    <property type="entry name" value="SF1_C_Upf1"/>
    <property type="match status" value="1"/>
</dbReference>
<evidence type="ECO:0000256" key="8">
    <source>
        <dbReference type="ARBA" id="ARBA00022840"/>
    </source>
</evidence>
<evidence type="ECO:0000256" key="4">
    <source>
        <dbReference type="ARBA" id="ARBA00022490"/>
    </source>
</evidence>
<gene>
    <name evidence="15" type="ORF">NQ317_012088</name>
</gene>
<evidence type="ECO:0000256" key="5">
    <source>
        <dbReference type="ARBA" id="ARBA00022741"/>
    </source>
</evidence>
<evidence type="ECO:0000313" key="16">
    <source>
        <dbReference type="Proteomes" id="UP001162164"/>
    </source>
</evidence>
<dbReference type="CDD" id="cd18078">
    <property type="entry name" value="DEXXQc_Mov10L1"/>
    <property type="match status" value="1"/>
</dbReference>
<evidence type="ECO:0000259" key="11">
    <source>
        <dbReference type="Pfam" id="PF13086"/>
    </source>
</evidence>
<dbReference type="PANTHER" id="PTHR45418:SF1">
    <property type="entry name" value="CANCER_TESTIS ANTIGEN 55"/>
    <property type="match status" value="1"/>
</dbReference>
<evidence type="ECO:0000256" key="2">
    <source>
        <dbReference type="ARBA" id="ARBA00005601"/>
    </source>
</evidence>
<reference evidence="15" key="1">
    <citation type="journal article" date="2023" name="Insect Mol. Biol.">
        <title>Genome sequencing provides insights into the evolution of gene families encoding plant cell wall-degrading enzymes in longhorned beetles.</title>
        <authorList>
            <person name="Shin N.R."/>
            <person name="Okamura Y."/>
            <person name="Kirsch R."/>
            <person name="Pauchet Y."/>
        </authorList>
    </citation>
    <scope>NUCLEOTIDE SEQUENCE</scope>
    <source>
        <strain evidence="15">MMC_N1</strain>
    </source>
</reference>
<evidence type="ECO:0000256" key="3">
    <source>
        <dbReference type="ARBA" id="ARBA00012552"/>
    </source>
</evidence>
<keyword evidence="8" id="KW-0067">ATP-binding</keyword>
<dbReference type="InterPro" id="IPR049079">
    <property type="entry name" value="Mov-10_helical"/>
</dbReference>
<comment type="catalytic activity">
    <reaction evidence="10">
        <text>ATP + H2O = ADP + phosphate + H(+)</text>
        <dbReference type="Rhea" id="RHEA:13065"/>
        <dbReference type="ChEBI" id="CHEBI:15377"/>
        <dbReference type="ChEBI" id="CHEBI:15378"/>
        <dbReference type="ChEBI" id="CHEBI:30616"/>
        <dbReference type="ChEBI" id="CHEBI:43474"/>
        <dbReference type="ChEBI" id="CHEBI:456216"/>
        <dbReference type="EC" id="3.6.4.13"/>
    </reaction>
</comment>
<evidence type="ECO:0000256" key="6">
    <source>
        <dbReference type="ARBA" id="ARBA00022801"/>
    </source>
</evidence>
<organism evidence="15 16">
    <name type="scientific">Molorchus minor</name>
    <dbReference type="NCBI Taxonomy" id="1323400"/>
    <lineage>
        <taxon>Eukaryota</taxon>
        <taxon>Metazoa</taxon>
        <taxon>Ecdysozoa</taxon>
        <taxon>Arthropoda</taxon>
        <taxon>Hexapoda</taxon>
        <taxon>Insecta</taxon>
        <taxon>Pterygota</taxon>
        <taxon>Neoptera</taxon>
        <taxon>Endopterygota</taxon>
        <taxon>Coleoptera</taxon>
        <taxon>Polyphaga</taxon>
        <taxon>Cucujiformia</taxon>
        <taxon>Chrysomeloidea</taxon>
        <taxon>Cerambycidae</taxon>
        <taxon>Lamiinae</taxon>
        <taxon>Monochamini</taxon>
        <taxon>Molorchus</taxon>
    </lineage>
</organism>
<evidence type="ECO:0000256" key="1">
    <source>
        <dbReference type="ARBA" id="ARBA00004496"/>
    </source>
</evidence>
<dbReference type="InterPro" id="IPR041679">
    <property type="entry name" value="DNA2/NAM7-like_C"/>
</dbReference>
<feature type="domain" description="DNA2/NAM7 helicase helicase" evidence="11">
    <location>
        <begin position="800"/>
        <end position="880"/>
    </location>
</feature>
<dbReference type="Pfam" id="PF21635">
    <property type="entry name" value="Mov-10_helical"/>
    <property type="match status" value="1"/>
</dbReference>
<dbReference type="Proteomes" id="UP001162164">
    <property type="component" value="Unassembled WGS sequence"/>
</dbReference>
<keyword evidence="9" id="KW-0943">RNA-mediated gene silencing</keyword>
<keyword evidence="6" id="KW-0378">Hydrolase</keyword>
<evidence type="ECO:0000259" key="13">
    <source>
        <dbReference type="Pfam" id="PF21634"/>
    </source>
</evidence>
<dbReference type="PANTHER" id="PTHR45418">
    <property type="entry name" value="CANCER/TESTIS ANTIGEN 55"/>
    <property type="match status" value="1"/>
</dbReference>
<evidence type="ECO:0000259" key="14">
    <source>
        <dbReference type="Pfam" id="PF21635"/>
    </source>
</evidence>
<feature type="domain" description="DNA2/NAM7 helicase helicase" evidence="11">
    <location>
        <begin position="677"/>
        <end position="763"/>
    </location>
</feature>
<keyword evidence="4" id="KW-0963">Cytoplasm</keyword>
<protein>
    <recommendedName>
        <fullName evidence="3">RNA helicase</fullName>
        <ecNumber evidence="3">3.6.4.13</ecNumber>
    </recommendedName>
</protein>
<sequence length="1055" mass="118876">MWKSILSYIWKADDLENELSLENACSILEEQPNINKDLSENLEKSYAVNNFSVRTGIITECNANIYLIDNSYTFTSDKNVFAVGSKIAYDYFICDNKENVTNVRLVESEWEQELNSDSQWNTRIIVCKVDRRTDRNLILSPGDVNIDLDNISIDFLPIVGDWLELDIKCSINENSIDLTGQIIEINKITPLRAHIETGTVTTWNSTGKNGSINRNIYFNKYSLSDGYIPVIGDKVVAEVIESDQNRCSWRALKVIPESITRCKGGSIRLDVPTEEVKSDYSGLSIQSPVLSFNKLNEKRAFSVTVVNKSENECVLTGAEFIKSNSQCIILEKIVIPKVIEKNMSHDIICTCISRNMGSSHEVLLLTFINFSIHKRIDINVTLNFKGVSTRFEQTSRISNQSSSNNELIRGQRMNAPPRFIAAKLPDYKVPQKLLETVSKYDRKDEIILVQDLKATKPSLFSNLSLTNYEDKFHTLLHLDEIANLILIRNYDQEKACFIPYEDFLMLEIENLSERRPSIVLGDKVIATDPLSRSQMDFEGIVHKVGAKHVFIKFSPIFHDSYNGEDYSIKIVPSRSSYRKLHHAVYLAIRNLGRDILFPTRVFEKEPQLSFTYDDSYSTSDLNNTDPSQKKKMTQSDILDRLIKINKKHNKSSDSKDKIENSADNVNPKFKLEWYNTNLNPKQKDAVVNVLLGTARPLPYIIFGPPGTGKTVTVIEIVLQIIRLIPHSRLLITAPSNSASDLIAMRLIQSGVLKPGDLVRLVSYNYALSDSIPISLVPYCATGSLAKDGTADINVTRSGIQFECSRAALGRHRITVATCSAAGQLYSMGFPKGHFSHIIVDEAAQASEPDVLIPLAFLDKSSGQALLAGDPMQLGPVVISQIAADYGLDESYLQRLCGTFPYSRDPDSFHNNSGYDPRLVTKLLYNYRSLPGILKLSSSLFYDDELIPTVKEIRSLLIEAEFDIPKIGTVEEFQGQEFDVIILSTVRSCSDYIPTDVLHSLGFVSSPRRLNVAISRPKSLLLVIGNPRLLCFDMYWRYVIKYCFERGSYVGCDFSL</sequence>
<feature type="domain" description="DNA2/NAM7 helicase-like C-terminal" evidence="12">
    <location>
        <begin position="951"/>
        <end position="1026"/>
    </location>
</feature>
<comment type="subcellular location">
    <subcellularLocation>
        <location evidence="1">Cytoplasm</location>
    </subcellularLocation>
</comment>
<feature type="domain" description="Helicase MOV-10 helical" evidence="14">
    <location>
        <begin position="424"/>
        <end position="481"/>
    </location>
</feature>
<dbReference type="InterPro" id="IPR027417">
    <property type="entry name" value="P-loop_NTPase"/>
</dbReference>
<evidence type="ECO:0000256" key="7">
    <source>
        <dbReference type="ARBA" id="ARBA00022806"/>
    </source>
</evidence>
<comment type="caution">
    <text evidence="15">The sequence shown here is derived from an EMBL/GenBank/DDBJ whole genome shotgun (WGS) entry which is preliminary data.</text>
</comment>
<keyword evidence="5" id="KW-0547">Nucleotide-binding</keyword>
<dbReference type="Pfam" id="PF13087">
    <property type="entry name" value="AAA_12"/>
    <property type="match status" value="1"/>
</dbReference>
<dbReference type="SUPFAM" id="SSF52540">
    <property type="entry name" value="P-loop containing nucleoside triphosphate hydrolases"/>
    <property type="match status" value="1"/>
</dbReference>
<feature type="domain" description="Helicase MOV-10-like beta-barrel" evidence="13">
    <location>
        <begin position="490"/>
        <end position="563"/>
    </location>
</feature>
<evidence type="ECO:0000256" key="9">
    <source>
        <dbReference type="ARBA" id="ARBA00023158"/>
    </source>
</evidence>
<evidence type="ECO:0000313" key="15">
    <source>
        <dbReference type="EMBL" id="KAJ8978565.1"/>
    </source>
</evidence>
<name>A0ABQ9JK18_9CUCU</name>
<proteinExistence type="inferred from homology"/>
<dbReference type="EMBL" id="JAPWTJ010000423">
    <property type="protein sequence ID" value="KAJ8978565.1"/>
    <property type="molecule type" value="Genomic_DNA"/>
</dbReference>
<accession>A0ABQ9JK18</accession>
<dbReference type="InterPro" id="IPR049080">
    <property type="entry name" value="MOV-10-like_beta-barrel"/>
</dbReference>
<evidence type="ECO:0000256" key="10">
    <source>
        <dbReference type="ARBA" id="ARBA00047984"/>
    </source>
</evidence>